<feature type="compositionally biased region" description="Basic residues" evidence="4">
    <location>
        <begin position="14"/>
        <end position="26"/>
    </location>
</feature>
<feature type="binding site" evidence="3">
    <location>
        <position position="296"/>
    </location>
    <ligand>
        <name>Zn(2+)</name>
        <dbReference type="ChEBI" id="CHEBI:29105"/>
    </ligand>
</feature>
<comment type="cofactor">
    <cofactor evidence="3">
        <name>Zn(2+)</name>
        <dbReference type="ChEBI" id="CHEBI:29105"/>
    </cofactor>
    <text evidence="3">Binds 1 zinc ion per subunit.</text>
</comment>
<dbReference type="PANTHER" id="PTHR32120:SF11">
    <property type="entry name" value="SMALL RIBOSOMAL SUBUNIT BIOGENESIS GTPASE RSGA 1, MITOCHONDRIAL-RELATED"/>
    <property type="match status" value="1"/>
</dbReference>
<dbReference type="PROSITE" id="PS51721">
    <property type="entry name" value="G_CP"/>
    <property type="match status" value="1"/>
</dbReference>
<evidence type="ECO:0000256" key="2">
    <source>
        <dbReference type="ARBA" id="ARBA00023134"/>
    </source>
</evidence>
<keyword evidence="3" id="KW-0862">Zinc</keyword>
<feature type="binding site" evidence="3">
    <location>
        <begin position="160"/>
        <end position="163"/>
    </location>
    <ligand>
        <name>GTP</name>
        <dbReference type="ChEBI" id="CHEBI:37565"/>
    </ligand>
</feature>
<dbReference type="InterPro" id="IPR027417">
    <property type="entry name" value="P-loop_NTPase"/>
</dbReference>
<accession>A0A1D9MJW7</accession>
<evidence type="ECO:0000256" key="1">
    <source>
        <dbReference type="ARBA" id="ARBA00022741"/>
    </source>
</evidence>
<dbReference type="GO" id="GO:0042274">
    <property type="term" value="P:ribosomal small subunit biogenesis"/>
    <property type="evidence" value="ECO:0007669"/>
    <property type="project" value="UniProtKB-UniRule"/>
</dbReference>
<dbReference type="GO" id="GO:0005525">
    <property type="term" value="F:GTP binding"/>
    <property type="evidence" value="ECO:0007669"/>
    <property type="project" value="UniProtKB-UniRule"/>
</dbReference>
<evidence type="ECO:0000259" key="6">
    <source>
        <dbReference type="PROSITE" id="PS51721"/>
    </source>
</evidence>
<evidence type="ECO:0000256" key="4">
    <source>
        <dbReference type="SAM" id="MobiDB-lite"/>
    </source>
</evidence>
<dbReference type="Proteomes" id="UP000176288">
    <property type="component" value="Chromosome"/>
</dbReference>
<dbReference type="GO" id="GO:0003924">
    <property type="term" value="F:GTPase activity"/>
    <property type="evidence" value="ECO:0007669"/>
    <property type="project" value="UniProtKB-UniRule"/>
</dbReference>
<feature type="binding site" evidence="3">
    <location>
        <position position="305"/>
    </location>
    <ligand>
        <name>Zn(2+)</name>
        <dbReference type="ChEBI" id="CHEBI:29105"/>
    </ligand>
</feature>
<dbReference type="RefSeq" id="WP_071163945.1">
    <property type="nucleotide sequence ID" value="NZ_CP017812.1"/>
</dbReference>
<evidence type="ECO:0000313" key="8">
    <source>
        <dbReference type="Proteomes" id="UP000176288"/>
    </source>
</evidence>
<keyword evidence="2 3" id="KW-0342">GTP-binding</keyword>
<feature type="domain" description="EngC GTPase" evidence="5">
    <location>
        <begin position="120"/>
        <end position="266"/>
    </location>
</feature>
<dbReference type="STRING" id="1912795.BK816_03525"/>
<keyword evidence="3" id="KW-0479">Metal-binding</keyword>
<evidence type="ECO:0000256" key="3">
    <source>
        <dbReference type="HAMAP-Rule" id="MF_01820"/>
    </source>
</evidence>
<comment type="subcellular location">
    <subcellularLocation>
        <location evidence="3">Cytoplasm</location>
    </subcellularLocation>
</comment>
<feature type="binding site" evidence="3">
    <location>
        <position position="298"/>
    </location>
    <ligand>
        <name>Zn(2+)</name>
        <dbReference type="ChEBI" id="CHEBI:29105"/>
    </ligand>
</feature>
<feature type="region of interest" description="Disordered" evidence="4">
    <location>
        <begin position="1"/>
        <end position="36"/>
    </location>
</feature>
<feature type="binding site" evidence="3">
    <location>
        <begin position="210"/>
        <end position="218"/>
    </location>
    <ligand>
        <name>GTP</name>
        <dbReference type="ChEBI" id="CHEBI:37565"/>
    </ligand>
</feature>
<keyword evidence="3" id="KW-0378">Hydrolase</keyword>
<dbReference type="InterPro" id="IPR010914">
    <property type="entry name" value="RsgA_GTPase_dom"/>
</dbReference>
<protein>
    <recommendedName>
        <fullName evidence="3">Small ribosomal subunit biogenesis GTPase RsgA</fullName>
        <ecNumber evidence="3">3.6.1.-</ecNumber>
    </recommendedName>
</protein>
<feature type="binding site" evidence="3">
    <location>
        <position position="292"/>
    </location>
    <ligand>
        <name>Zn(2+)</name>
        <dbReference type="ChEBI" id="CHEBI:29105"/>
    </ligand>
</feature>
<dbReference type="SUPFAM" id="SSF52540">
    <property type="entry name" value="P-loop containing nucleoside triphosphate hydrolases"/>
    <property type="match status" value="1"/>
</dbReference>
<dbReference type="AlphaFoldDB" id="A0A1D9MJW7"/>
<evidence type="ECO:0000313" key="7">
    <source>
        <dbReference type="EMBL" id="AOZ72479.1"/>
    </source>
</evidence>
<dbReference type="InterPro" id="IPR004881">
    <property type="entry name" value="Ribosome_biogen_GTPase_RsgA"/>
</dbReference>
<feature type="domain" description="CP-type G" evidence="6">
    <location>
        <begin position="110"/>
        <end position="268"/>
    </location>
</feature>
<keyword evidence="3" id="KW-0963">Cytoplasm</keyword>
<gene>
    <name evidence="3" type="primary">rsgA</name>
    <name evidence="7" type="ORF">BK816_03525</name>
</gene>
<comment type="subunit">
    <text evidence="3">Monomer. Associates with 30S ribosomal subunit, binds 16S rRNA.</text>
</comment>
<dbReference type="NCBIfam" id="TIGR00157">
    <property type="entry name" value="ribosome small subunit-dependent GTPase A"/>
    <property type="match status" value="1"/>
</dbReference>
<dbReference type="OrthoDB" id="9809485at2"/>
<proteinExistence type="inferred from homology"/>
<dbReference type="PROSITE" id="PS50936">
    <property type="entry name" value="ENGC_GTPASE"/>
    <property type="match status" value="1"/>
</dbReference>
<reference evidence="7 8" key="1">
    <citation type="submission" date="2016-10" db="EMBL/GenBank/DDBJ databases">
        <title>Actinomyces aegypiusis sp. nov., isolated from the Aegypius monachus in Qinghai Tibet Plateau China.</title>
        <authorList>
            <person name="Wang Y."/>
        </authorList>
    </citation>
    <scope>NUCLEOTIDE SEQUENCE [LARGE SCALE GENOMIC DNA]</scope>
    <source>
        <strain evidence="7 8">VUL4_3</strain>
    </source>
</reference>
<dbReference type="HAMAP" id="MF_01820">
    <property type="entry name" value="GTPase_RsgA"/>
    <property type="match status" value="1"/>
</dbReference>
<dbReference type="InterPro" id="IPR030378">
    <property type="entry name" value="G_CP_dom"/>
</dbReference>
<dbReference type="GO" id="GO:0005737">
    <property type="term" value="C:cytoplasm"/>
    <property type="evidence" value="ECO:0007669"/>
    <property type="project" value="UniProtKB-SubCell"/>
</dbReference>
<dbReference type="CDD" id="cd01854">
    <property type="entry name" value="YjeQ_EngC"/>
    <property type="match status" value="1"/>
</dbReference>
<dbReference type="KEGG" id="avu:BK816_03525"/>
<keyword evidence="1 3" id="KW-0547">Nucleotide-binding</keyword>
<keyword evidence="8" id="KW-1185">Reference proteome</keyword>
<dbReference type="Pfam" id="PF03193">
    <property type="entry name" value="RsgA_GTPase"/>
    <property type="match status" value="1"/>
</dbReference>
<dbReference type="EC" id="3.6.1.-" evidence="3"/>
<keyword evidence="3" id="KW-0694">RNA-binding</keyword>
<keyword evidence="3" id="KW-0699">rRNA-binding</keyword>
<comment type="similarity">
    <text evidence="3">Belongs to the TRAFAC class YlqF/YawG GTPase family. RsgA subfamily.</text>
</comment>
<dbReference type="GO" id="GO:0019843">
    <property type="term" value="F:rRNA binding"/>
    <property type="evidence" value="ECO:0007669"/>
    <property type="project" value="UniProtKB-KW"/>
</dbReference>
<name>A0A1D9MJW7_9ACTO</name>
<dbReference type="Gene3D" id="3.40.50.300">
    <property type="entry name" value="P-loop containing nucleotide triphosphate hydrolases"/>
    <property type="match status" value="1"/>
</dbReference>
<dbReference type="PANTHER" id="PTHR32120">
    <property type="entry name" value="SMALL RIBOSOMAL SUBUNIT BIOGENESIS GTPASE RSGA"/>
    <property type="match status" value="1"/>
</dbReference>
<evidence type="ECO:0000259" key="5">
    <source>
        <dbReference type="PROSITE" id="PS50936"/>
    </source>
</evidence>
<organism evidence="7 8">
    <name type="scientific">Boudabousia tangfeifanii</name>
    <dbReference type="NCBI Taxonomy" id="1912795"/>
    <lineage>
        <taxon>Bacteria</taxon>
        <taxon>Bacillati</taxon>
        <taxon>Actinomycetota</taxon>
        <taxon>Actinomycetes</taxon>
        <taxon>Actinomycetales</taxon>
        <taxon>Actinomycetaceae</taxon>
        <taxon>Boudabousia</taxon>
    </lineage>
</organism>
<sequence length="339" mass="36355">MSRYDLGTDDPRVKVRPGKSSRPRSKQRPDHSKKPVGMVIGIDRGRYQVIMADGTTVTAIKARELGRGSVVIGDRVHVGGDISGQKDTLGRIVQIQERDTLLLRSAEEGQRQGKPKPIVANAQQMVIVVALADPPPRYGMIDRCLVAAYEAGVRPLICLTKSDLADSTDFYAAYTPLGIEIVTTSVTPEKIEGLSQLLPKLGNQVSVLVGHSGVGKSTLINAIVPGANRQVGEVNAVTGRGRHTSTSAIAFSLPAGGWVIDTPGVRSFGLAHVDNETLLAAFTDLSEVAVACPRGCKHLADSPQCALSTWPGQVAGEEQKYRQARLNSFRRLIASRHVE</sequence>
<comment type="function">
    <text evidence="3">One of several proteins that assist in the late maturation steps of the functional core of the 30S ribosomal subunit. Helps release RbfA from mature subunits. May play a role in the assembly of ribosomal proteins into the subunit. Circularly permuted GTPase that catalyzes slow GTP hydrolysis, GTPase activity is stimulated by the 30S ribosomal subunit.</text>
</comment>
<dbReference type="GO" id="GO:0046872">
    <property type="term" value="F:metal ion binding"/>
    <property type="evidence" value="ECO:0007669"/>
    <property type="project" value="UniProtKB-KW"/>
</dbReference>
<dbReference type="Gene3D" id="1.10.40.50">
    <property type="entry name" value="Probable gtpase engc, domain 3"/>
    <property type="match status" value="1"/>
</dbReference>
<keyword evidence="3" id="KW-0690">Ribosome biogenesis</keyword>
<dbReference type="EMBL" id="CP017812">
    <property type="protein sequence ID" value="AOZ72479.1"/>
    <property type="molecule type" value="Genomic_DNA"/>
</dbReference>